<gene>
    <name evidence="1" type="ORF">SAMN05421538_101570</name>
</gene>
<accession>A0A1G6UKJ4</accession>
<protein>
    <submittedName>
        <fullName evidence="1">Uncharacterized protein</fullName>
    </submittedName>
</protein>
<evidence type="ECO:0000313" key="2">
    <source>
        <dbReference type="Proteomes" id="UP000199344"/>
    </source>
</evidence>
<dbReference type="AlphaFoldDB" id="A0A1G6UKJ4"/>
<name>A0A1G6UKJ4_9RHOB</name>
<evidence type="ECO:0000313" key="1">
    <source>
        <dbReference type="EMBL" id="SDD41764.1"/>
    </source>
</evidence>
<dbReference type="EMBL" id="FNAH01000001">
    <property type="protein sequence ID" value="SDD41764.1"/>
    <property type="molecule type" value="Genomic_DNA"/>
</dbReference>
<sequence>MTGRTILLSAENGPVLAADDTGLVMRLSDRVVADIARRMGQAPGTAKGEALPQGDPVAAAPVTLDAAILGDIDAWDAMRDGDWLRFTARLPGAEGVRRYRRHISGPALLAETPGPVLGLFSLSGGRRFNAPSALPEFPYHLANISPQEDEGEAPRLFEALHHSGINAYTACTLLRHRHDAFRALPLFATAAALLPPGPLGSGTDLDMLRPSLDRFAALAGALGKSARIAAIAVEIGPDHLADGMDARGFHAAGLALLDGISATVDQAGLAPPRILLTLDCGAWWGTQAARARIAAEGFALLALRPGGHDLCVVGATAALTQDRLGQPTADAILAQSAVEAQALEARMAREAWTAPLMCLAERDGPRALRAVFKAGAALILDPDDPMQAGPAAGFAITGADAAPGIAGVEIHPQDDRAIRITLDGDLPDSGEWRLDYAIPEAPGAGRPGWNGALRDDWQAVSGDGRTHYRWAVPASQVIR</sequence>
<dbReference type="Proteomes" id="UP000199344">
    <property type="component" value="Unassembled WGS sequence"/>
</dbReference>
<dbReference type="STRING" id="591205.SAMN05421538_101570"/>
<proteinExistence type="predicted"/>
<keyword evidence="2" id="KW-1185">Reference proteome</keyword>
<organism evidence="1 2">
    <name type="scientific">Paracoccus isoporae</name>
    <dbReference type="NCBI Taxonomy" id="591205"/>
    <lineage>
        <taxon>Bacteria</taxon>
        <taxon>Pseudomonadati</taxon>
        <taxon>Pseudomonadota</taxon>
        <taxon>Alphaproteobacteria</taxon>
        <taxon>Rhodobacterales</taxon>
        <taxon>Paracoccaceae</taxon>
        <taxon>Paracoccus</taxon>
    </lineage>
</organism>
<dbReference type="OrthoDB" id="7801628at2"/>
<reference evidence="1 2" key="1">
    <citation type="submission" date="2016-10" db="EMBL/GenBank/DDBJ databases">
        <authorList>
            <person name="de Groot N.N."/>
        </authorList>
    </citation>
    <scope>NUCLEOTIDE SEQUENCE [LARGE SCALE GENOMIC DNA]</scope>
    <source>
        <strain evidence="1 2">DSM 22220</strain>
    </source>
</reference>
<dbReference type="RefSeq" id="WP_090520623.1">
    <property type="nucleotide sequence ID" value="NZ_FNAH01000001.1"/>
</dbReference>